<proteinExistence type="predicted"/>
<name>A0ABU2L5P3_9ACTN</name>
<dbReference type="InterPro" id="IPR000182">
    <property type="entry name" value="GNAT_dom"/>
</dbReference>
<gene>
    <name evidence="4" type="ORF">RM780_07920</name>
</gene>
<evidence type="ECO:0000313" key="4">
    <source>
        <dbReference type="EMBL" id="MDT0306889.1"/>
    </source>
</evidence>
<evidence type="ECO:0000256" key="1">
    <source>
        <dbReference type="ARBA" id="ARBA00022679"/>
    </source>
</evidence>
<dbReference type="PANTHER" id="PTHR43072:SF23">
    <property type="entry name" value="UPF0039 PROTEIN C11D3.02C"/>
    <property type="match status" value="1"/>
</dbReference>
<evidence type="ECO:0000256" key="2">
    <source>
        <dbReference type="ARBA" id="ARBA00023315"/>
    </source>
</evidence>
<dbReference type="Pfam" id="PF00583">
    <property type="entry name" value="Acetyltransf_1"/>
    <property type="match status" value="1"/>
</dbReference>
<protein>
    <submittedName>
        <fullName evidence="4">GNAT family N-acetyltransferase</fullName>
        <ecNumber evidence="4">2.3.1.-</ecNumber>
    </submittedName>
</protein>
<dbReference type="GO" id="GO:0016746">
    <property type="term" value="F:acyltransferase activity"/>
    <property type="evidence" value="ECO:0007669"/>
    <property type="project" value="UniProtKB-KW"/>
</dbReference>
<dbReference type="EC" id="2.3.1.-" evidence="4"/>
<dbReference type="PROSITE" id="PS51186">
    <property type="entry name" value="GNAT"/>
    <property type="match status" value="1"/>
</dbReference>
<dbReference type="CDD" id="cd04301">
    <property type="entry name" value="NAT_SF"/>
    <property type="match status" value="1"/>
</dbReference>
<comment type="caution">
    <text evidence="4">The sequence shown here is derived from an EMBL/GenBank/DDBJ whole genome shotgun (WGS) entry which is preliminary data.</text>
</comment>
<evidence type="ECO:0000259" key="3">
    <source>
        <dbReference type="PROSITE" id="PS51186"/>
    </source>
</evidence>
<keyword evidence="1 4" id="KW-0808">Transferase</keyword>
<reference evidence="5" key="1">
    <citation type="submission" date="2023-07" db="EMBL/GenBank/DDBJ databases">
        <title>30 novel species of actinomycetes from the DSMZ collection.</title>
        <authorList>
            <person name="Nouioui I."/>
        </authorList>
    </citation>
    <scope>NUCLEOTIDE SEQUENCE [LARGE SCALE GENOMIC DNA]</scope>
    <source>
        <strain evidence="5">DSM 44917</strain>
    </source>
</reference>
<dbReference type="Gene3D" id="3.40.630.30">
    <property type="match status" value="1"/>
</dbReference>
<feature type="domain" description="N-acetyltransferase" evidence="3">
    <location>
        <begin position="6"/>
        <end position="163"/>
    </location>
</feature>
<dbReference type="Proteomes" id="UP001183388">
    <property type="component" value="Unassembled WGS sequence"/>
</dbReference>
<dbReference type="InterPro" id="IPR016181">
    <property type="entry name" value="Acyl_CoA_acyltransferase"/>
</dbReference>
<evidence type="ECO:0000313" key="5">
    <source>
        <dbReference type="Proteomes" id="UP001183388"/>
    </source>
</evidence>
<sequence length="188" mass="20648">MVTPDPTVRLARAGDMPAVCELVNHYIATSAVNFNTEPRTAEQWLGQWRQHGGEYPWYVAETPGCEVAGLAYAGPWSPRGAYAWTVETTVYVDHRHRGLRLGTALYRRLLDTLREQGFRTALAGVVLPNPGSEALHRALGFAPVGVLAQAGYKQGTWWDLSYWQLRFRTDGAAPAPVVAPGETQSGRG</sequence>
<accession>A0ABU2L5P3</accession>
<dbReference type="PANTHER" id="PTHR43072">
    <property type="entry name" value="N-ACETYLTRANSFERASE"/>
    <property type="match status" value="1"/>
</dbReference>
<dbReference type="SUPFAM" id="SSF55729">
    <property type="entry name" value="Acyl-CoA N-acyltransferases (Nat)"/>
    <property type="match status" value="1"/>
</dbReference>
<dbReference type="EMBL" id="JAVREN010000008">
    <property type="protein sequence ID" value="MDT0306889.1"/>
    <property type="molecule type" value="Genomic_DNA"/>
</dbReference>
<organism evidence="4 5">
    <name type="scientific">Streptomyces boetiae</name>
    <dbReference type="NCBI Taxonomy" id="3075541"/>
    <lineage>
        <taxon>Bacteria</taxon>
        <taxon>Bacillati</taxon>
        <taxon>Actinomycetota</taxon>
        <taxon>Actinomycetes</taxon>
        <taxon>Kitasatosporales</taxon>
        <taxon>Streptomycetaceae</taxon>
        <taxon>Streptomyces</taxon>
    </lineage>
</organism>
<keyword evidence="5" id="KW-1185">Reference proteome</keyword>
<dbReference type="RefSeq" id="WP_311629830.1">
    <property type="nucleotide sequence ID" value="NZ_JAVREN010000008.1"/>
</dbReference>
<keyword evidence="2 4" id="KW-0012">Acyltransferase</keyword>